<sequence>MSYPDDSLEEMRAELERRRQELEDMERLFEEERRRQEDLLREREEHQKRCALKWNVAAKNWKRWKDNFKRKGGVGKIFFVSGNIISVTFDDVLR</sequence>
<dbReference type="AlphaFoldDB" id="A0A1I7YLV9"/>
<organism evidence="2 3">
    <name type="scientific">Steinernema glaseri</name>
    <dbReference type="NCBI Taxonomy" id="37863"/>
    <lineage>
        <taxon>Eukaryota</taxon>
        <taxon>Metazoa</taxon>
        <taxon>Ecdysozoa</taxon>
        <taxon>Nematoda</taxon>
        <taxon>Chromadorea</taxon>
        <taxon>Rhabditida</taxon>
        <taxon>Tylenchina</taxon>
        <taxon>Panagrolaimomorpha</taxon>
        <taxon>Strongyloidoidea</taxon>
        <taxon>Steinernematidae</taxon>
        <taxon>Steinernema</taxon>
    </lineage>
</organism>
<keyword evidence="2" id="KW-1185">Reference proteome</keyword>
<accession>A0A1I7YLV9</accession>
<evidence type="ECO:0000256" key="1">
    <source>
        <dbReference type="SAM" id="Coils"/>
    </source>
</evidence>
<proteinExistence type="predicted"/>
<name>A0A1I7YLV9_9BILA</name>
<reference evidence="3" key="1">
    <citation type="submission" date="2016-11" db="UniProtKB">
        <authorList>
            <consortium name="WormBaseParasite"/>
        </authorList>
    </citation>
    <scope>IDENTIFICATION</scope>
</reference>
<protein>
    <submittedName>
        <fullName evidence="3">PH domain-containing protein</fullName>
    </submittedName>
</protein>
<evidence type="ECO:0000313" key="3">
    <source>
        <dbReference type="WBParaSite" id="L893_g17437.t1"/>
    </source>
</evidence>
<evidence type="ECO:0000313" key="2">
    <source>
        <dbReference type="Proteomes" id="UP000095287"/>
    </source>
</evidence>
<feature type="coiled-coil region" evidence="1">
    <location>
        <begin position="5"/>
        <end position="49"/>
    </location>
</feature>
<keyword evidence="1" id="KW-0175">Coiled coil</keyword>
<dbReference type="WBParaSite" id="L893_g17437.t1">
    <property type="protein sequence ID" value="L893_g17437.t1"/>
    <property type="gene ID" value="L893_g17437"/>
</dbReference>
<dbReference type="Proteomes" id="UP000095287">
    <property type="component" value="Unplaced"/>
</dbReference>